<name>A0AAV4PWK4_9ARAC</name>
<feature type="transmembrane region" description="Helical" evidence="1">
    <location>
        <begin position="106"/>
        <end position="125"/>
    </location>
</feature>
<comment type="caution">
    <text evidence="2">The sequence shown here is derived from an EMBL/GenBank/DDBJ whole genome shotgun (WGS) entry which is preliminary data.</text>
</comment>
<organism evidence="2 3">
    <name type="scientific">Caerostris darwini</name>
    <dbReference type="NCBI Taxonomy" id="1538125"/>
    <lineage>
        <taxon>Eukaryota</taxon>
        <taxon>Metazoa</taxon>
        <taxon>Ecdysozoa</taxon>
        <taxon>Arthropoda</taxon>
        <taxon>Chelicerata</taxon>
        <taxon>Arachnida</taxon>
        <taxon>Araneae</taxon>
        <taxon>Araneomorphae</taxon>
        <taxon>Entelegynae</taxon>
        <taxon>Araneoidea</taxon>
        <taxon>Araneidae</taxon>
        <taxon>Caerostris</taxon>
    </lineage>
</organism>
<proteinExistence type="predicted"/>
<keyword evidence="1" id="KW-0812">Transmembrane</keyword>
<accession>A0AAV4PWK4</accession>
<keyword evidence="1" id="KW-0472">Membrane</keyword>
<keyword evidence="1" id="KW-1133">Transmembrane helix</keyword>
<dbReference type="EMBL" id="BPLQ01003582">
    <property type="protein sequence ID" value="GIY01515.1"/>
    <property type="molecule type" value="Genomic_DNA"/>
</dbReference>
<sequence length="166" mass="20928">MNPWGRISRFTEAIYRRTQDFFTEIYRRIFFYDKIYLLNYNNWDDMNQYERYAVDQLRRLHQRHDSVNDTFRLREEKTHEKMQELVQVIKRFYYEESTQFLQIPALCYRLCLFLFSAFLLFYFNYKTQVALSERERVEELLRNFRLVHRRPFHHRQRLRPDIPMGG</sequence>
<keyword evidence="3" id="KW-1185">Reference proteome</keyword>
<dbReference type="Proteomes" id="UP001054837">
    <property type="component" value="Unassembled WGS sequence"/>
</dbReference>
<evidence type="ECO:0000313" key="2">
    <source>
        <dbReference type="EMBL" id="GIY01515.1"/>
    </source>
</evidence>
<reference evidence="2 3" key="1">
    <citation type="submission" date="2021-06" db="EMBL/GenBank/DDBJ databases">
        <title>Caerostris darwini draft genome.</title>
        <authorList>
            <person name="Kono N."/>
            <person name="Arakawa K."/>
        </authorList>
    </citation>
    <scope>NUCLEOTIDE SEQUENCE [LARGE SCALE GENOMIC DNA]</scope>
</reference>
<evidence type="ECO:0000313" key="3">
    <source>
        <dbReference type="Proteomes" id="UP001054837"/>
    </source>
</evidence>
<protein>
    <submittedName>
        <fullName evidence="2">Uncharacterized protein</fullName>
    </submittedName>
</protein>
<dbReference type="AlphaFoldDB" id="A0AAV4PWK4"/>
<gene>
    <name evidence="2" type="ORF">CDAR_196921</name>
</gene>
<evidence type="ECO:0000256" key="1">
    <source>
        <dbReference type="SAM" id="Phobius"/>
    </source>
</evidence>